<evidence type="ECO:0000313" key="8">
    <source>
        <dbReference type="EMBL" id="ORX45693.1"/>
    </source>
</evidence>
<dbReference type="AlphaFoldDB" id="A0A1X2G5N4"/>
<dbReference type="EMBL" id="MCGT01000041">
    <property type="protein sequence ID" value="ORX45693.1"/>
    <property type="molecule type" value="Genomic_DNA"/>
</dbReference>
<dbReference type="Proteomes" id="UP000242146">
    <property type="component" value="Unassembled WGS sequence"/>
</dbReference>
<name>A0A1X2G5N4_9FUNG</name>
<dbReference type="InterPro" id="IPR011598">
    <property type="entry name" value="bHLH_dom"/>
</dbReference>
<sequence length="341" mass="38184">MPSDKFKISKASRSIRHVAQNFFGTFSISPNGSTQSTSYPIIGGNIPSGIHEDPETHLDRRSAHNALERQRRETLNTKFQELAHALPALQTVRRPSKTLIVSKSLEYVTKTMHRENTYVSQIKELRKQNERLRKQAKAAKLMMLKQQQQMVKNHRTPLSPPSSSNNTTSTVTSASSMQRSISTAQTSVTSSLDNVDCPHMSPPLTPETPNKPHHLIKEEPLPSKVAGMPATSPAIHDKLSPSSQPWMPYQPSNLYDNVPANMMMPQWSTSTITSPTDMVMVPNNGYYLYSPPQTAMYPQPSAQTPNVISHPDTINPMLFSPYQWQDGRSTYAKDTNDVFLL</sequence>
<dbReference type="GO" id="GO:0046983">
    <property type="term" value="F:protein dimerization activity"/>
    <property type="evidence" value="ECO:0007669"/>
    <property type="project" value="InterPro"/>
</dbReference>
<dbReference type="SMART" id="SM00353">
    <property type="entry name" value="HLH"/>
    <property type="match status" value="1"/>
</dbReference>
<evidence type="ECO:0000256" key="5">
    <source>
        <dbReference type="ARBA" id="ARBA00023242"/>
    </source>
</evidence>
<protein>
    <recommendedName>
        <fullName evidence="7">BHLH domain-containing protein</fullName>
    </recommendedName>
</protein>
<dbReference type="STRING" id="101127.A0A1X2G5N4"/>
<dbReference type="GO" id="GO:0003700">
    <property type="term" value="F:DNA-binding transcription factor activity"/>
    <property type="evidence" value="ECO:0007669"/>
    <property type="project" value="TreeGrafter"/>
</dbReference>
<dbReference type="Pfam" id="PF00010">
    <property type="entry name" value="HLH"/>
    <property type="match status" value="1"/>
</dbReference>
<dbReference type="Gene3D" id="4.10.280.10">
    <property type="entry name" value="Helix-loop-helix DNA-binding domain"/>
    <property type="match status" value="1"/>
</dbReference>
<dbReference type="SUPFAM" id="SSF47459">
    <property type="entry name" value="HLH, helix-loop-helix DNA-binding domain"/>
    <property type="match status" value="1"/>
</dbReference>
<organism evidence="8 9">
    <name type="scientific">Hesseltinella vesiculosa</name>
    <dbReference type="NCBI Taxonomy" id="101127"/>
    <lineage>
        <taxon>Eukaryota</taxon>
        <taxon>Fungi</taxon>
        <taxon>Fungi incertae sedis</taxon>
        <taxon>Mucoromycota</taxon>
        <taxon>Mucoromycotina</taxon>
        <taxon>Mucoromycetes</taxon>
        <taxon>Mucorales</taxon>
        <taxon>Cunninghamellaceae</taxon>
        <taxon>Hesseltinella</taxon>
    </lineage>
</organism>
<dbReference type="GO" id="GO:0045944">
    <property type="term" value="P:positive regulation of transcription by RNA polymerase II"/>
    <property type="evidence" value="ECO:0007669"/>
    <property type="project" value="TreeGrafter"/>
</dbReference>
<accession>A0A1X2G5N4</accession>
<evidence type="ECO:0000259" key="7">
    <source>
        <dbReference type="PROSITE" id="PS50888"/>
    </source>
</evidence>
<feature type="domain" description="BHLH" evidence="7">
    <location>
        <begin position="59"/>
        <end position="111"/>
    </location>
</feature>
<dbReference type="PROSITE" id="PS50888">
    <property type="entry name" value="BHLH"/>
    <property type="match status" value="1"/>
</dbReference>
<keyword evidence="1" id="KW-0805">Transcription regulation</keyword>
<evidence type="ECO:0000313" key="9">
    <source>
        <dbReference type="Proteomes" id="UP000242146"/>
    </source>
</evidence>
<gene>
    <name evidence="8" type="ORF">DM01DRAFT_1386495</name>
</gene>
<evidence type="ECO:0000256" key="4">
    <source>
        <dbReference type="ARBA" id="ARBA00023163"/>
    </source>
</evidence>
<evidence type="ECO:0000256" key="2">
    <source>
        <dbReference type="ARBA" id="ARBA00023125"/>
    </source>
</evidence>
<feature type="compositionally biased region" description="Low complexity" evidence="6">
    <location>
        <begin position="161"/>
        <end position="176"/>
    </location>
</feature>
<evidence type="ECO:0000256" key="1">
    <source>
        <dbReference type="ARBA" id="ARBA00023015"/>
    </source>
</evidence>
<feature type="region of interest" description="Disordered" evidence="6">
    <location>
        <begin position="147"/>
        <end position="245"/>
    </location>
</feature>
<keyword evidence="2" id="KW-0238">DNA-binding</keyword>
<dbReference type="GO" id="GO:0003677">
    <property type="term" value="F:DNA binding"/>
    <property type="evidence" value="ECO:0007669"/>
    <property type="project" value="UniProtKB-KW"/>
</dbReference>
<dbReference type="GO" id="GO:0090575">
    <property type="term" value="C:RNA polymerase II transcription regulator complex"/>
    <property type="evidence" value="ECO:0007669"/>
    <property type="project" value="TreeGrafter"/>
</dbReference>
<keyword evidence="5" id="KW-0539">Nucleus</keyword>
<comment type="caution">
    <text evidence="8">The sequence shown here is derived from an EMBL/GenBank/DDBJ whole genome shotgun (WGS) entry which is preliminary data.</text>
</comment>
<dbReference type="PANTHER" id="PTHR10328:SF3">
    <property type="entry name" value="PROTEIN MAX"/>
    <property type="match status" value="1"/>
</dbReference>
<evidence type="ECO:0000256" key="3">
    <source>
        <dbReference type="ARBA" id="ARBA00023159"/>
    </source>
</evidence>
<reference evidence="8 9" key="1">
    <citation type="submission" date="2016-07" db="EMBL/GenBank/DDBJ databases">
        <title>Pervasive Adenine N6-methylation of Active Genes in Fungi.</title>
        <authorList>
            <consortium name="DOE Joint Genome Institute"/>
            <person name="Mondo S.J."/>
            <person name="Dannebaum R.O."/>
            <person name="Kuo R.C."/>
            <person name="Labutti K."/>
            <person name="Haridas S."/>
            <person name="Kuo A."/>
            <person name="Salamov A."/>
            <person name="Ahrendt S.R."/>
            <person name="Lipzen A."/>
            <person name="Sullivan W."/>
            <person name="Andreopoulos W.B."/>
            <person name="Clum A."/>
            <person name="Lindquist E."/>
            <person name="Daum C."/>
            <person name="Ramamoorthy G.K."/>
            <person name="Gryganskyi A."/>
            <person name="Culley D."/>
            <person name="Magnuson J.K."/>
            <person name="James T.Y."/>
            <person name="O'Malley M.A."/>
            <person name="Stajich J.E."/>
            <person name="Spatafora J.W."/>
            <person name="Visel A."/>
            <person name="Grigoriev I.V."/>
        </authorList>
    </citation>
    <scope>NUCLEOTIDE SEQUENCE [LARGE SCALE GENOMIC DNA]</scope>
    <source>
        <strain evidence="8 9">NRRL 3301</strain>
    </source>
</reference>
<keyword evidence="9" id="KW-1185">Reference proteome</keyword>
<feature type="compositionally biased region" description="Polar residues" evidence="6">
    <location>
        <begin position="177"/>
        <end position="193"/>
    </location>
</feature>
<dbReference type="InterPro" id="IPR036638">
    <property type="entry name" value="HLH_DNA-bd_sf"/>
</dbReference>
<proteinExistence type="predicted"/>
<keyword evidence="3" id="KW-0010">Activator</keyword>
<evidence type="ECO:0000256" key="6">
    <source>
        <dbReference type="SAM" id="MobiDB-lite"/>
    </source>
</evidence>
<dbReference type="OrthoDB" id="8964853at2759"/>
<dbReference type="PANTHER" id="PTHR10328">
    <property type="entry name" value="PROTEIN MAX MYC-ASSOCIATED FACTOR X"/>
    <property type="match status" value="1"/>
</dbReference>
<keyword evidence="4" id="KW-0804">Transcription</keyword>